<organism evidence="2 3">
    <name type="scientific">Roseinatronobacter thiooxidans</name>
    <dbReference type="NCBI Taxonomy" id="121821"/>
    <lineage>
        <taxon>Bacteria</taxon>
        <taxon>Pseudomonadati</taxon>
        <taxon>Pseudomonadota</taxon>
        <taxon>Alphaproteobacteria</taxon>
        <taxon>Rhodobacterales</taxon>
        <taxon>Paracoccaceae</taxon>
        <taxon>Roseinatronobacter</taxon>
    </lineage>
</organism>
<dbReference type="AlphaFoldDB" id="A0A2W7S4X4"/>
<dbReference type="Proteomes" id="UP000249364">
    <property type="component" value="Unassembled WGS sequence"/>
</dbReference>
<dbReference type="EMBL" id="QKZQ01000006">
    <property type="protein sequence ID" value="PZX45532.1"/>
    <property type="molecule type" value="Genomic_DNA"/>
</dbReference>
<accession>A0A2W7S4X4</accession>
<dbReference type="RefSeq" id="WP_071469775.1">
    <property type="nucleotide sequence ID" value="NZ_MEHT01000018.1"/>
</dbReference>
<dbReference type="GO" id="GO:0042128">
    <property type="term" value="P:nitrate assimilation"/>
    <property type="evidence" value="ECO:0007669"/>
    <property type="project" value="UniProtKB-KW"/>
</dbReference>
<name>A0A2W7S4X4_9RHOB</name>
<keyword evidence="3" id="KW-1185">Reference proteome</keyword>
<dbReference type="InterPro" id="IPR020945">
    <property type="entry name" value="DMSO/NO3_reduct_chaperone"/>
</dbReference>
<dbReference type="OrthoDB" id="8478585at2"/>
<dbReference type="GO" id="GO:0051082">
    <property type="term" value="F:unfolded protein binding"/>
    <property type="evidence" value="ECO:0007669"/>
    <property type="project" value="InterPro"/>
</dbReference>
<keyword evidence="1" id="KW-0534">Nitrate assimilation</keyword>
<dbReference type="PANTHER" id="PTHR43680:SF2">
    <property type="entry name" value="NITRATE REDUCTASE MOLYBDENUM COFACTOR ASSEMBLY CHAPERONE NARJ"/>
    <property type="match status" value="1"/>
</dbReference>
<gene>
    <name evidence="2" type="ORF">LY56_01556</name>
</gene>
<dbReference type="GO" id="GO:0016530">
    <property type="term" value="F:metallochaperone activity"/>
    <property type="evidence" value="ECO:0007669"/>
    <property type="project" value="TreeGrafter"/>
</dbReference>
<dbReference type="Gene3D" id="1.10.3480.10">
    <property type="entry name" value="TorD-like"/>
    <property type="match status" value="1"/>
</dbReference>
<dbReference type="InterPro" id="IPR003765">
    <property type="entry name" value="NO3_reductase_chaperone_NarJ"/>
</dbReference>
<dbReference type="STRING" id="121821.GCA_001870675_00967"/>
<reference evidence="2 3" key="1">
    <citation type="submission" date="2018-06" db="EMBL/GenBank/DDBJ databases">
        <title>Genomic Encyclopedia of Archaeal and Bacterial Type Strains, Phase II (KMG-II): from individual species to whole genera.</title>
        <authorList>
            <person name="Goeker M."/>
        </authorList>
    </citation>
    <scope>NUCLEOTIDE SEQUENCE [LARGE SCALE GENOMIC DNA]</scope>
    <source>
        <strain evidence="2 3">DSM 13087</strain>
    </source>
</reference>
<dbReference type="NCBIfam" id="TIGR00684">
    <property type="entry name" value="narJ"/>
    <property type="match status" value="1"/>
</dbReference>
<comment type="caution">
    <text evidence="2">The sequence shown here is derived from an EMBL/GenBank/DDBJ whole genome shotgun (WGS) entry which is preliminary data.</text>
</comment>
<protein>
    <submittedName>
        <fullName evidence="2">Respiratory nitrate reductase chaperone NarJ</fullName>
    </submittedName>
</protein>
<dbReference type="SUPFAM" id="SSF89155">
    <property type="entry name" value="TorD-like"/>
    <property type="match status" value="1"/>
</dbReference>
<evidence type="ECO:0000256" key="1">
    <source>
        <dbReference type="ARBA" id="ARBA00023063"/>
    </source>
</evidence>
<evidence type="ECO:0000313" key="3">
    <source>
        <dbReference type="Proteomes" id="UP000249364"/>
    </source>
</evidence>
<dbReference type="GO" id="GO:0051131">
    <property type="term" value="P:chaperone-mediated protein complex assembly"/>
    <property type="evidence" value="ECO:0007669"/>
    <property type="project" value="InterPro"/>
</dbReference>
<dbReference type="PANTHER" id="PTHR43680">
    <property type="entry name" value="NITRATE REDUCTASE MOLYBDENUM COFACTOR ASSEMBLY CHAPERONE"/>
    <property type="match status" value="1"/>
</dbReference>
<sequence length="233" mass="25533">MKTYHALSALLTYPTPELQAAVPEIAQILLQEGLLKPDHFAKLEPLLTELETGDIYDLQERYVLQFDRARTLSLNLFEHIHGESRDRGGAMVDLLETYRAGGFDLVGPELPDHLPVLLEFLSTQSLDQARAILADAGHIIVALAERLARRESVYAPVMAAIVTLAQVETSPEAEALLSEKDDDPEDLEALDAVWEEAMVTFGPDPNAGCPISRDILAKMDMPAAPRPAAPGQM</sequence>
<proteinExistence type="predicted"/>
<evidence type="ECO:0000313" key="2">
    <source>
        <dbReference type="EMBL" id="PZX45532.1"/>
    </source>
</evidence>
<dbReference type="InterPro" id="IPR036411">
    <property type="entry name" value="TorD-like_sf"/>
</dbReference>
<dbReference type="Pfam" id="PF02613">
    <property type="entry name" value="Nitrate_red_del"/>
    <property type="match status" value="1"/>
</dbReference>